<dbReference type="Proteomes" id="UP000470186">
    <property type="component" value="Unassembled WGS sequence"/>
</dbReference>
<evidence type="ECO:0000313" key="9">
    <source>
        <dbReference type="Proteomes" id="UP000478064"/>
    </source>
</evidence>
<reference evidence="6 7" key="1">
    <citation type="submission" date="2019-10" db="EMBL/GenBank/DDBJ databases">
        <title>Evaluation of single-gene subtyping targets for Pseudomonas.</title>
        <authorList>
            <person name="Reichler S.J."/>
            <person name="Orsi R.H."/>
            <person name="Wiedmann M."/>
            <person name="Martin N.H."/>
            <person name="Murphy S.I."/>
        </authorList>
    </citation>
    <scope>NUCLEOTIDE SEQUENCE [LARGE SCALE GENOMIC DNA]</scope>
    <source>
        <strain evidence="3 9">FSL R10-1637</strain>
        <strain evidence="5 7">FSL R10-1876</strain>
        <strain evidence="4 8">FSL R10-2107</strain>
        <strain evidence="2 6">FSL R10-2932</strain>
    </source>
</reference>
<evidence type="ECO:0000313" key="5">
    <source>
        <dbReference type="EMBL" id="MQU42117.1"/>
    </source>
</evidence>
<evidence type="ECO:0000313" key="7">
    <source>
        <dbReference type="Proteomes" id="UP000466863"/>
    </source>
</evidence>
<evidence type="ECO:0000313" key="4">
    <source>
        <dbReference type="EMBL" id="MQU31551.1"/>
    </source>
</evidence>
<dbReference type="EMBL" id="WIVU01000069">
    <property type="protein sequence ID" value="MQU08650.1"/>
    <property type="molecule type" value="Genomic_DNA"/>
</dbReference>
<dbReference type="AlphaFoldDB" id="A0A6A7ZI82"/>
<evidence type="ECO:0000313" key="6">
    <source>
        <dbReference type="Proteomes" id="UP000447574"/>
    </source>
</evidence>
<organism evidence="5 7">
    <name type="scientific">Pseudomonas helleri</name>
    <dbReference type="NCBI Taxonomy" id="1608996"/>
    <lineage>
        <taxon>Bacteria</taxon>
        <taxon>Pseudomonadati</taxon>
        <taxon>Pseudomonadota</taxon>
        <taxon>Gammaproteobacteria</taxon>
        <taxon>Pseudomonadales</taxon>
        <taxon>Pseudomonadaceae</taxon>
        <taxon>Pseudomonas</taxon>
    </lineage>
</organism>
<gene>
    <name evidence="3" type="ORF">GHO27_23600</name>
    <name evidence="5" type="ORF">GHO28_06265</name>
    <name evidence="4" type="ORF">GHO30_09065</name>
    <name evidence="2" type="ORF">GHO37_10475</name>
</gene>
<dbReference type="EMBL" id="WIVV01000018">
    <property type="protein sequence ID" value="MQU42117.1"/>
    <property type="molecule type" value="Genomic_DNA"/>
</dbReference>
<evidence type="ECO:0000313" key="3">
    <source>
        <dbReference type="EMBL" id="MQU08650.1"/>
    </source>
</evidence>
<evidence type="ECO:0000256" key="1">
    <source>
        <dbReference type="SAM" id="MobiDB-lite"/>
    </source>
</evidence>
<dbReference type="EMBL" id="WIVX01000032">
    <property type="protein sequence ID" value="MQU31551.1"/>
    <property type="molecule type" value="Genomic_DNA"/>
</dbReference>
<name>A0A6A7ZI82_9PSED</name>
<proteinExistence type="predicted"/>
<feature type="region of interest" description="Disordered" evidence="1">
    <location>
        <begin position="1"/>
        <end position="31"/>
    </location>
</feature>
<dbReference type="EMBL" id="WIWF01000031">
    <property type="protein sequence ID" value="MQT74728.1"/>
    <property type="molecule type" value="Genomic_DNA"/>
</dbReference>
<protein>
    <submittedName>
        <fullName evidence="5">Uncharacterized protein</fullName>
    </submittedName>
</protein>
<dbReference type="Proteomes" id="UP000466863">
    <property type="component" value="Unassembled WGS sequence"/>
</dbReference>
<dbReference type="Proteomes" id="UP000478064">
    <property type="component" value="Unassembled WGS sequence"/>
</dbReference>
<evidence type="ECO:0000313" key="2">
    <source>
        <dbReference type="EMBL" id="MQT74728.1"/>
    </source>
</evidence>
<dbReference type="Proteomes" id="UP000447574">
    <property type="component" value="Unassembled WGS sequence"/>
</dbReference>
<sequence length="51" mass="6025">MFGPTQSAKDRWKFRPRLLQPSERQQRQEPFGRPRLLACGRVLIGMLVMKL</sequence>
<comment type="caution">
    <text evidence="5">The sequence shown here is derived from an EMBL/GenBank/DDBJ whole genome shotgun (WGS) entry which is preliminary data.</text>
</comment>
<keyword evidence="8" id="KW-1185">Reference proteome</keyword>
<accession>A0A6A7ZI82</accession>
<evidence type="ECO:0000313" key="8">
    <source>
        <dbReference type="Proteomes" id="UP000470186"/>
    </source>
</evidence>